<proteinExistence type="predicted"/>
<dbReference type="Proteomes" id="UP000475582">
    <property type="component" value="Unassembled WGS sequence"/>
</dbReference>
<dbReference type="AlphaFoldDB" id="A0A6L6PFN8"/>
<dbReference type="SMART" id="SM00530">
    <property type="entry name" value="HTH_XRE"/>
    <property type="match status" value="1"/>
</dbReference>
<dbReference type="Gene3D" id="1.10.260.40">
    <property type="entry name" value="lambda repressor-like DNA-binding domains"/>
    <property type="match status" value="1"/>
</dbReference>
<evidence type="ECO:0000259" key="1">
    <source>
        <dbReference type="PROSITE" id="PS50943"/>
    </source>
</evidence>
<dbReference type="SUPFAM" id="SSF47413">
    <property type="entry name" value="lambda repressor-like DNA-binding domains"/>
    <property type="match status" value="1"/>
</dbReference>
<dbReference type="CDD" id="cd00093">
    <property type="entry name" value="HTH_XRE"/>
    <property type="match status" value="1"/>
</dbReference>
<organism evidence="2 3">
    <name type="scientific">Duganella radicis</name>
    <dbReference type="NCBI Taxonomy" id="551988"/>
    <lineage>
        <taxon>Bacteria</taxon>
        <taxon>Pseudomonadati</taxon>
        <taxon>Pseudomonadota</taxon>
        <taxon>Betaproteobacteria</taxon>
        <taxon>Burkholderiales</taxon>
        <taxon>Oxalobacteraceae</taxon>
        <taxon>Telluria group</taxon>
        <taxon>Duganella</taxon>
    </lineage>
</organism>
<accession>A0A6L6PFN8</accession>
<dbReference type="EMBL" id="WNKY01000005">
    <property type="protein sequence ID" value="MTV37529.1"/>
    <property type="molecule type" value="Genomic_DNA"/>
</dbReference>
<comment type="caution">
    <text evidence="2">The sequence shown here is derived from an EMBL/GenBank/DDBJ whole genome shotgun (WGS) entry which is preliminary data.</text>
</comment>
<dbReference type="InterPro" id="IPR010982">
    <property type="entry name" value="Lambda_DNA-bd_dom_sf"/>
</dbReference>
<protein>
    <submittedName>
        <fullName evidence="2">Helix-turn-helix domain-containing protein</fullName>
    </submittedName>
</protein>
<gene>
    <name evidence="2" type="ORF">GM676_08020</name>
</gene>
<name>A0A6L6PFN8_9BURK</name>
<feature type="domain" description="HTH cro/C1-type" evidence="1">
    <location>
        <begin position="8"/>
        <end position="64"/>
    </location>
</feature>
<sequence>MSPFSILMKELRTWCGLTQVEFALKLNVEQSYVSAIEVGKKGPPSADFIAKLIEAFDLDRRWERRLEEALDLSQRRMELPKGTSTETYRIFNGLRKQINDLHPAQIELIEYALKLPEVIKMHESQLRVTRAASGNVEKDLGQ</sequence>
<evidence type="ECO:0000313" key="2">
    <source>
        <dbReference type="EMBL" id="MTV37529.1"/>
    </source>
</evidence>
<dbReference type="InterPro" id="IPR001387">
    <property type="entry name" value="Cro/C1-type_HTH"/>
</dbReference>
<reference evidence="2 3" key="1">
    <citation type="submission" date="2019-11" db="EMBL/GenBank/DDBJ databases">
        <title>Type strains purchased from KCTC, JCM and DSMZ.</title>
        <authorList>
            <person name="Lu H."/>
        </authorList>
    </citation>
    <scope>NUCLEOTIDE SEQUENCE [LARGE SCALE GENOMIC DNA]</scope>
    <source>
        <strain evidence="2 3">KCTC 22382</strain>
    </source>
</reference>
<dbReference type="OrthoDB" id="9035001at2"/>
<dbReference type="RefSeq" id="WP_155462997.1">
    <property type="nucleotide sequence ID" value="NZ_WNKY01000005.1"/>
</dbReference>
<dbReference type="Pfam" id="PF01381">
    <property type="entry name" value="HTH_3"/>
    <property type="match status" value="1"/>
</dbReference>
<dbReference type="PROSITE" id="PS50943">
    <property type="entry name" value="HTH_CROC1"/>
    <property type="match status" value="1"/>
</dbReference>
<evidence type="ECO:0000313" key="3">
    <source>
        <dbReference type="Proteomes" id="UP000475582"/>
    </source>
</evidence>
<keyword evidence="3" id="KW-1185">Reference proteome</keyword>
<dbReference type="GO" id="GO:0003677">
    <property type="term" value="F:DNA binding"/>
    <property type="evidence" value="ECO:0007669"/>
    <property type="project" value="InterPro"/>
</dbReference>